<feature type="signal peptide" evidence="2">
    <location>
        <begin position="1"/>
        <end position="19"/>
    </location>
</feature>
<evidence type="ECO:0000256" key="2">
    <source>
        <dbReference type="SAM" id="SignalP"/>
    </source>
</evidence>
<dbReference type="Pfam" id="PF13585">
    <property type="entry name" value="CHU_C"/>
    <property type="match status" value="1"/>
</dbReference>
<dbReference type="Pfam" id="PF02494">
    <property type="entry name" value="HYR"/>
    <property type="match status" value="3"/>
</dbReference>
<evidence type="ECO:0000313" key="5">
    <source>
        <dbReference type="Proteomes" id="UP000199559"/>
    </source>
</evidence>
<dbReference type="STRING" id="1144750.SAMN05443431_11171"/>
<evidence type="ECO:0000313" key="4">
    <source>
        <dbReference type="EMBL" id="SFJ61261.1"/>
    </source>
</evidence>
<feature type="chain" id="PRO_5011487373" evidence="2">
    <location>
        <begin position="20"/>
        <end position="1893"/>
    </location>
</feature>
<gene>
    <name evidence="4" type="ORF">SAMN05443431_11171</name>
</gene>
<feature type="domain" description="HYR" evidence="3">
    <location>
        <begin position="1210"/>
        <end position="1291"/>
    </location>
</feature>
<accession>A0A1I3SUN6</accession>
<keyword evidence="1" id="KW-0677">Repeat</keyword>
<sequence>MIKKIFTIVFLFFTLISNSTDFNKVELSNIKKVTKTNTFSNYTMLLSATGEECSGNGNIQIDINASEVGATFEFLVYTISDLTTPINSETVSEGPITSTDFTTNITTLTSGTYLIRAIETIGSVETIIEQEITVPNNIIPITFDAVQESACLGTINVLLNSGNVLEYRVKQAGVLIETITQAQIDSGAASTFTDLAFGNYTIEVEDICGDIVVQGINLLDQAPSYSNPINYPTNIDDNDCSQTRLLILIYENQSSGSITSALDENFFPFSVTLTYDDDADGNNTVVSDTWNSIDQNGSYYNLPTQNTPYNVTTEVTNTCGTTVYLNTITFSGPPNLNYSIRTTQDCGKQNLYFSNFQNFAFPLTMEVVTAPPAFDINNDPNLYNSIFPVGSSISDPITSSNAFTFGNYNLGLPEGDYTFLFTDRCGRQLSRNIYMSIDNSPRELNIRTREGCDETGGLEINITRESTSDITSAAGFNSLTITSAPASYTGPTIIDLSTSTVNNFFGDFVYIYDLPAGDYSFFVDTTCGYSLTGSKTINGAIVEDFDTAITSFCGSFNLDLNVTFNVNKPLFVLQKFNTTDGVWANINSTTAELTNYVDNTVLNPNSTTSVILANYQNNYGQFITNNGSINNVTGSGLFRIYYSFLRSEEQDRCYNTLEEFTIADNNITLADFDVVDCGDGNNDLFIDAIGVNLNYEIISSDGVPLSPTINNGNNPVFTNLTPGLYVVQISDDCGAVSLFTINTNQSQPIVIQPYDLCVGENGSLTINTLSIIDVTWTKDGDPSFSATGNVINFEPYSATDIGTYNATLTYSANPNSCINQTLSYTITNGPPNAGTGQTVDIAFIDTTLESLFSFITGPYDNFGTFTETTVIPSGTLDESLWDATGLEAGTYTFDYTVDTGCNGIDSTTITITILESDLTAVDDSVLDICPFTVYDNLFNVLDNDTYGQLPLVQTDFLVTTEVADTNNIMTIDSMGNIDIAGTSIEGQTYTLQYRITEITNSDNFDIGEVTITIKNITESICPTFPTSQTTVQCYDDIPTSTTLSQSEFEALGNANAVINSNSCGTIEIRAENSPNNGNCNQTVTRTYTVREYLDANNNNLYDVGEPVFYTTICTQEFLVNDTIAPVITGTITNTTIDGCSSTDASTAATTVSDLELLGVTITDACAANTNLIVTNMDTASGSYPTIVTRVYTIQDVCGNSATATQTITIEDNQNPTITCPPTVTVEVDSTLCSATNVNLGTPPTGSDNCNIANVTNDAPTTYPLGDTTVTWTATDSTGNTATCTQIVTVVDLENPAIECPPTVVALVDNGLCEANNVDLGIAPIGSDNCSIASITNDAPLSYPLGDTIVTWIITDGSGNTASCEQLVTVEDNQAPTITCPAAITVNADNGLCTASNVNLGIVPTGLDNCSIASVTNNAPATYPLGNTVITWTATDGSGNTVSCTQTITVQDNEVPSFTAPADIEILSDINSNYDANVIVTGDVTDEMDNCSTNIEATYTDTVLNGSCQGTFIITRTWSLMDTNGNTADNQIQTITVTNNTILANQNLDSYTLCDDNMETDGDTTNDSNTFDLNSQNTNVLNGLNTADYAVSYYVSLLDAQLEQNSLPNQYDNISNPQTIYTRVDSTTPGSECYAISELTLMVLSLPIIELEDQYVLCRDTNATEVINTNLDPNNYSFEWYFNDTLLSGETEASLEPSNTGTYSVIAIDNITGCPSLPINTSVIFNEAPIITTVTTAAFANQHNITVTATNATSLHEFSIDGVNWFMNTPNNNSYTFSDVTPGEYTIFVRDTIGCGENTVTVMIIDYPLYFTPNGDGTNDTWNIYAIRNQPDAIIYIFDRYGKLLKQLTPTGAGWDGTYNGNPMPTSDYWFTVEYIEPTTNVKKIMKSHFTLKR</sequence>
<feature type="domain" description="HYR" evidence="3">
    <location>
        <begin position="1370"/>
        <end position="1451"/>
    </location>
</feature>
<dbReference type="EMBL" id="FORM01000011">
    <property type="protein sequence ID" value="SFJ61261.1"/>
    <property type="molecule type" value="Genomic_DNA"/>
</dbReference>
<evidence type="ECO:0000256" key="1">
    <source>
        <dbReference type="ARBA" id="ARBA00022737"/>
    </source>
</evidence>
<reference evidence="5" key="1">
    <citation type="submission" date="2016-10" db="EMBL/GenBank/DDBJ databases">
        <authorList>
            <person name="Varghese N."/>
            <person name="Submissions S."/>
        </authorList>
    </citation>
    <scope>NUCLEOTIDE SEQUENCE [LARGE SCALE GENOMIC DNA]</scope>
    <source>
        <strain evidence="5">DSM 28881</strain>
    </source>
</reference>
<dbReference type="RefSeq" id="WP_090842109.1">
    <property type="nucleotide sequence ID" value="NZ_FORM01000011.1"/>
</dbReference>
<dbReference type="PROSITE" id="PS50825">
    <property type="entry name" value="HYR"/>
    <property type="match status" value="2"/>
</dbReference>
<dbReference type="PANTHER" id="PTHR24273">
    <property type="entry name" value="FI04643P-RELATED"/>
    <property type="match status" value="1"/>
</dbReference>
<keyword evidence="2" id="KW-0732">Signal</keyword>
<evidence type="ECO:0000259" key="3">
    <source>
        <dbReference type="PROSITE" id="PS50825"/>
    </source>
</evidence>
<dbReference type="InterPro" id="IPR003410">
    <property type="entry name" value="HYR_dom"/>
</dbReference>
<dbReference type="Proteomes" id="UP000199559">
    <property type="component" value="Unassembled WGS sequence"/>
</dbReference>
<protein>
    <submittedName>
        <fullName evidence="4">Gliding motility-associated C-terminal domain-containing protein</fullName>
    </submittedName>
</protein>
<dbReference type="InterPro" id="IPR026341">
    <property type="entry name" value="T9SS_type_B"/>
</dbReference>
<dbReference type="NCBIfam" id="TIGR04131">
    <property type="entry name" value="Bac_Flav_CTERM"/>
    <property type="match status" value="1"/>
</dbReference>
<name>A0A1I3SUN6_9FLAO</name>
<dbReference type="PANTHER" id="PTHR24273:SF32">
    <property type="entry name" value="HYALIN"/>
    <property type="match status" value="1"/>
</dbReference>
<organism evidence="4 5">
    <name type="scientific">Olleya namhaensis</name>
    <dbReference type="NCBI Taxonomy" id="1144750"/>
    <lineage>
        <taxon>Bacteria</taxon>
        <taxon>Pseudomonadati</taxon>
        <taxon>Bacteroidota</taxon>
        <taxon>Flavobacteriia</taxon>
        <taxon>Flavobacteriales</taxon>
        <taxon>Flavobacteriaceae</taxon>
    </lineage>
</organism>
<proteinExistence type="predicted"/>
<keyword evidence="5" id="KW-1185">Reference proteome</keyword>